<dbReference type="EMBL" id="JBBPBM010000233">
    <property type="protein sequence ID" value="KAK8499591.1"/>
    <property type="molecule type" value="Genomic_DNA"/>
</dbReference>
<keyword evidence="2" id="KW-1185">Reference proteome</keyword>
<protein>
    <submittedName>
        <fullName evidence="1">Uncharacterized protein</fullName>
    </submittedName>
</protein>
<accession>A0ABR2AZ81</accession>
<proteinExistence type="predicted"/>
<dbReference type="Proteomes" id="UP001472677">
    <property type="component" value="Unassembled WGS sequence"/>
</dbReference>
<gene>
    <name evidence="1" type="ORF">V6N12_000113</name>
</gene>
<organism evidence="1 2">
    <name type="scientific">Hibiscus sabdariffa</name>
    <name type="common">roselle</name>
    <dbReference type="NCBI Taxonomy" id="183260"/>
    <lineage>
        <taxon>Eukaryota</taxon>
        <taxon>Viridiplantae</taxon>
        <taxon>Streptophyta</taxon>
        <taxon>Embryophyta</taxon>
        <taxon>Tracheophyta</taxon>
        <taxon>Spermatophyta</taxon>
        <taxon>Magnoliopsida</taxon>
        <taxon>eudicotyledons</taxon>
        <taxon>Gunneridae</taxon>
        <taxon>Pentapetalae</taxon>
        <taxon>rosids</taxon>
        <taxon>malvids</taxon>
        <taxon>Malvales</taxon>
        <taxon>Malvaceae</taxon>
        <taxon>Malvoideae</taxon>
        <taxon>Hibiscus</taxon>
    </lineage>
</organism>
<sequence length="72" mass="8183">MQSEPYALPNCITSQKQNRDSTSSFELRHLELRSMKQQCKLCDQKLAYGYAKASRSLVYRHAMLSMVAVAAV</sequence>
<evidence type="ECO:0000313" key="1">
    <source>
        <dbReference type="EMBL" id="KAK8499591.1"/>
    </source>
</evidence>
<name>A0ABR2AZ81_9ROSI</name>
<comment type="caution">
    <text evidence="1">The sequence shown here is derived from an EMBL/GenBank/DDBJ whole genome shotgun (WGS) entry which is preliminary data.</text>
</comment>
<evidence type="ECO:0000313" key="2">
    <source>
        <dbReference type="Proteomes" id="UP001472677"/>
    </source>
</evidence>
<reference evidence="1 2" key="1">
    <citation type="journal article" date="2024" name="G3 (Bethesda)">
        <title>Genome assembly of Hibiscus sabdariffa L. provides insights into metabolisms of medicinal natural products.</title>
        <authorList>
            <person name="Kim T."/>
        </authorList>
    </citation>
    <scope>NUCLEOTIDE SEQUENCE [LARGE SCALE GENOMIC DNA]</scope>
    <source>
        <strain evidence="1">TK-2024</strain>
        <tissue evidence="1">Old leaves</tissue>
    </source>
</reference>